<sequence>MHIMLDNLGSSGQGRLADELVSQLRHLLDGLTDNGRITPSVYDTAQAVIHRPADGDRKSVWNWLLDTQQADGGWSDPDYPKFRLASTLAATLALARARNHRHTTAIEAGCAFLNKQDAYWRSATLGDIPVGLEIIWPRLQADAYRAGLRFALDQPEALRAIGQARLAKLGRAPAPPAGHPALHCWEAWGDAPVAASLGAEGSLAISPSATAAWLRAARDRKIDPALIARAERYLGNAEQGCEAAKPGLLPYVWPLDVFECAYVLYSLGLGGLQTHPALTMPISRAAAFLETRLTTRGASFAAGFDPDGDTTAVTIAAQSMMGRAADSHCLAHFVGADAFVTCPGERNPSISTTVHAMHALRLQRKPHRAARTYVMQHRDADGLWRGDKWHASPFYLTCHAVAALDKDDVKQYGPRTLEAVLTHQHASGAWAGAGTPNFEETAYAVLTINRLCPPRAMPPAARESMLRALHWMSQTYRSQSRSTPALWIGKELFCPVRVVRAVELTGLWVAHRRVGATRGAACC</sequence>
<organism evidence="1 2">
    <name type="scientific">Mesorhizobium retamae</name>
    <dbReference type="NCBI Taxonomy" id="2912854"/>
    <lineage>
        <taxon>Bacteria</taxon>
        <taxon>Pseudomonadati</taxon>
        <taxon>Pseudomonadota</taxon>
        <taxon>Alphaproteobacteria</taxon>
        <taxon>Hyphomicrobiales</taxon>
        <taxon>Phyllobacteriaceae</taxon>
        <taxon>Mesorhizobium</taxon>
    </lineage>
</organism>
<gene>
    <name evidence="1" type="ORF">L4923_25645</name>
</gene>
<dbReference type="InterPro" id="IPR050148">
    <property type="entry name" value="Terpene_synthase-like"/>
</dbReference>
<dbReference type="SUPFAM" id="SSF48239">
    <property type="entry name" value="Terpenoid cyclases/Protein prenyltransferases"/>
    <property type="match status" value="2"/>
</dbReference>
<accession>A0ABS9QLV9</accession>
<evidence type="ECO:0008006" key="3">
    <source>
        <dbReference type="Google" id="ProtNLM"/>
    </source>
</evidence>
<reference evidence="1 2" key="1">
    <citation type="submission" date="2022-02" db="EMBL/GenBank/DDBJ databases">
        <title>Draft genome sequence of Mezorhizobium retamae strain IRAMC:0171 isolated from Retama raetam nodules.</title>
        <authorList>
            <person name="Bengaied R."/>
            <person name="Sbissi I."/>
            <person name="Huber K."/>
            <person name="Ghodbane F."/>
            <person name="Nouioui I."/>
            <person name="Tarhouni M."/>
            <person name="Gtari M."/>
        </authorList>
    </citation>
    <scope>NUCLEOTIDE SEQUENCE [LARGE SCALE GENOMIC DNA]</scope>
    <source>
        <strain evidence="1 2">IRAMC:0171</strain>
    </source>
</reference>
<protein>
    <recommendedName>
        <fullName evidence="3">Squalene cyclase C-terminal domain-containing protein</fullName>
    </recommendedName>
</protein>
<dbReference type="RefSeq" id="WP_239369942.1">
    <property type="nucleotide sequence ID" value="NZ_JAKREW010000042.1"/>
</dbReference>
<keyword evidence="2" id="KW-1185">Reference proteome</keyword>
<dbReference type="InterPro" id="IPR008930">
    <property type="entry name" value="Terpenoid_cyclase/PrenylTrfase"/>
</dbReference>
<dbReference type="Gene3D" id="1.50.10.160">
    <property type="match status" value="1"/>
</dbReference>
<evidence type="ECO:0000313" key="2">
    <source>
        <dbReference type="Proteomes" id="UP001201701"/>
    </source>
</evidence>
<comment type="caution">
    <text evidence="1">The sequence shown here is derived from an EMBL/GenBank/DDBJ whole genome shotgun (WGS) entry which is preliminary data.</text>
</comment>
<dbReference type="Proteomes" id="UP001201701">
    <property type="component" value="Unassembled WGS sequence"/>
</dbReference>
<dbReference type="PANTHER" id="PTHR31739:SF25">
    <property type="entry name" value="(E,E)-GERANYLLINALOOL SYNTHASE"/>
    <property type="match status" value="1"/>
</dbReference>
<dbReference type="PANTHER" id="PTHR31739">
    <property type="entry name" value="ENT-COPALYL DIPHOSPHATE SYNTHASE, CHLOROPLASTIC"/>
    <property type="match status" value="1"/>
</dbReference>
<proteinExistence type="predicted"/>
<evidence type="ECO:0000313" key="1">
    <source>
        <dbReference type="EMBL" id="MCG7508429.1"/>
    </source>
</evidence>
<dbReference type="Gene3D" id="1.50.10.20">
    <property type="match status" value="1"/>
</dbReference>
<dbReference type="EMBL" id="JAKREW010000042">
    <property type="protein sequence ID" value="MCG7508429.1"/>
    <property type="molecule type" value="Genomic_DNA"/>
</dbReference>
<name>A0ABS9QLV9_9HYPH</name>